<reference evidence="7" key="2">
    <citation type="submission" date="2017-02" db="EMBL/GenBank/DDBJ databases">
        <title>Diversity of integrative and conjugative elements of Streptococcus salivarius and their intra- and interspecies transfer.</title>
        <authorList>
            <person name="Dahmane N."/>
            <person name="Libante V."/>
            <person name="Charron-Bourgoin F."/>
            <person name="Guedon E."/>
            <person name="Guedon G."/>
            <person name="Leblond-Bourget N."/>
            <person name="Payot S."/>
        </authorList>
    </citation>
    <scope>NUCLEOTIDE SEQUENCE</scope>
    <source>
        <strain evidence="7">N20</strain>
    </source>
</reference>
<evidence type="ECO:0000256" key="3">
    <source>
        <dbReference type="ARBA" id="ARBA00022741"/>
    </source>
</evidence>
<evidence type="ECO:0000259" key="6">
    <source>
        <dbReference type="PROSITE" id="PS50893"/>
    </source>
</evidence>
<dbReference type="GO" id="GO:0005524">
    <property type="term" value="F:ATP binding"/>
    <property type="evidence" value="ECO:0007669"/>
    <property type="project" value="UniProtKB-KW"/>
</dbReference>
<keyword evidence="4" id="KW-0067">ATP-binding</keyword>
<dbReference type="InterPro" id="IPR003439">
    <property type="entry name" value="ABC_transporter-like_ATP-bd"/>
</dbReference>
<evidence type="ECO:0000313" key="7">
    <source>
        <dbReference type="EMBL" id="SCW20967.1"/>
    </source>
</evidence>
<organism evidence="7">
    <name type="scientific">Streptococcus salivarius</name>
    <dbReference type="NCBI Taxonomy" id="1304"/>
    <lineage>
        <taxon>Bacteria</taxon>
        <taxon>Bacillati</taxon>
        <taxon>Bacillota</taxon>
        <taxon>Bacilli</taxon>
        <taxon>Lactobacillales</taxon>
        <taxon>Streptococcaceae</taxon>
        <taxon>Streptococcus</taxon>
    </lineage>
</organism>
<dbReference type="InterPro" id="IPR003593">
    <property type="entry name" value="AAA+_ATPase"/>
</dbReference>
<dbReference type="GO" id="GO:0016887">
    <property type="term" value="F:ATP hydrolysis activity"/>
    <property type="evidence" value="ECO:0007669"/>
    <property type="project" value="InterPro"/>
</dbReference>
<evidence type="ECO:0000256" key="5">
    <source>
        <dbReference type="ARBA" id="ARBA00022970"/>
    </source>
</evidence>
<dbReference type="AlphaFoldDB" id="A0A1R3T5N7"/>
<evidence type="ECO:0000256" key="1">
    <source>
        <dbReference type="ARBA" id="ARBA00005417"/>
    </source>
</evidence>
<reference evidence="7" key="1">
    <citation type="submission" date="2016-08" db="EMBL/GenBank/DDBJ databases">
        <authorList>
            <person name="Seilhamer J.J."/>
        </authorList>
    </citation>
    <scope>NUCLEOTIDE SEQUENCE</scope>
    <source>
        <strain evidence="7">N20</strain>
    </source>
</reference>
<feature type="domain" description="ABC transporter" evidence="6">
    <location>
        <begin position="5"/>
        <end position="240"/>
    </location>
</feature>
<dbReference type="PROSITE" id="PS00211">
    <property type="entry name" value="ABC_TRANSPORTER_1"/>
    <property type="match status" value="1"/>
</dbReference>
<dbReference type="InterPro" id="IPR017911">
    <property type="entry name" value="MacB-like_ATP-bd"/>
</dbReference>
<dbReference type="InterPro" id="IPR027417">
    <property type="entry name" value="P-loop_NTPase"/>
</dbReference>
<protein>
    <recommendedName>
        <fullName evidence="6">ABC transporter domain-containing protein</fullName>
    </recommendedName>
</protein>
<accession>A0A1R3T5N7</accession>
<dbReference type="GO" id="GO:0022857">
    <property type="term" value="F:transmembrane transporter activity"/>
    <property type="evidence" value="ECO:0007669"/>
    <property type="project" value="UniProtKB-ARBA"/>
</dbReference>
<dbReference type="FunFam" id="3.40.50.300:FF:000032">
    <property type="entry name" value="Export ABC transporter ATP-binding protein"/>
    <property type="match status" value="1"/>
</dbReference>
<dbReference type="PROSITE" id="PS50893">
    <property type="entry name" value="ABC_TRANSPORTER_2"/>
    <property type="match status" value="1"/>
</dbReference>
<dbReference type="SUPFAM" id="SSF52540">
    <property type="entry name" value="P-loop containing nucleoside triphosphate hydrolases"/>
    <property type="match status" value="1"/>
</dbReference>
<dbReference type="SMART" id="SM00382">
    <property type="entry name" value="AAA"/>
    <property type="match status" value="1"/>
</dbReference>
<dbReference type="CDD" id="cd03255">
    <property type="entry name" value="ABC_MJ0796_LolCDE_FtsE"/>
    <property type="match status" value="1"/>
</dbReference>
<dbReference type="EMBL" id="LT622836">
    <property type="protein sequence ID" value="SCW20967.1"/>
    <property type="molecule type" value="Genomic_DNA"/>
</dbReference>
<keyword evidence="5" id="KW-0029">Amino-acid transport</keyword>
<dbReference type="PANTHER" id="PTHR42798">
    <property type="entry name" value="LIPOPROTEIN-RELEASING SYSTEM ATP-BINDING PROTEIN LOLD"/>
    <property type="match status" value="1"/>
</dbReference>
<keyword evidence="3" id="KW-0547">Nucleotide-binding</keyword>
<dbReference type="RefSeq" id="WP_138261791.1">
    <property type="nucleotide sequence ID" value="NZ_JADNGE010000014.1"/>
</dbReference>
<comment type="similarity">
    <text evidence="1">Belongs to the ABC transporter superfamily.</text>
</comment>
<dbReference type="PANTHER" id="PTHR42798:SF7">
    <property type="entry name" value="ALPHA-D-RIBOSE 1-METHYLPHOSPHONATE 5-TRIPHOSPHATE SYNTHASE SUBUNIT PHNL"/>
    <property type="match status" value="1"/>
</dbReference>
<keyword evidence="2" id="KW-0813">Transport</keyword>
<dbReference type="GO" id="GO:0098796">
    <property type="term" value="C:membrane protein complex"/>
    <property type="evidence" value="ECO:0007669"/>
    <property type="project" value="UniProtKB-ARBA"/>
</dbReference>
<proteinExistence type="inferred from homology"/>
<evidence type="ECO:0000256" key="4">
    <source>
        <dbReference type="ARBA" id="ARBA00022840"/>
    </source>
</evidence>
<sequence>MKKILEANNLIKKYKDENILNGVMLDIYQGEFLVIMGSSGSGKTTLLNCLSGMDKITSGRVSIQGENFESLTDKQASNFRASKVGFVFQEMNLIDNLSVEENILLPSFLKKNRNEVETRNKLSNLLSIIDLKHRRNSTPNELSGGQKQRVAIARALINNPAIIFADEPTGALNSKNSENILDLLSDTNFNGQTIVLVTHDLKTSLRADRILYLKDGNIFGELQLEKFSKEKELERERVVSDWLQGMGW</sequence>
<dbReference type="Pfam" id="PF00005">
    <property type="entry name" value="ABC_tran"/>
    <property type="match status" value="1"/>
</dbReference>
<dbReference type="InterPro" id="IPR017871">
    <property type="entry name" value="ABC_transporter-like_CS"/>
</dbReference>
<dbReference type="GO" id="GO:0006865">
    <property type="term" value="P:amino acid transport"/>
    <property type="evidence" value="ECO:0007669"/>
    <property type="project" value="UniProtKB-KW"/>
</dbReference>
<dbReference type="Gene3D" id="3.40.50.300">
    <property type="entry name" value="P-loop containing nucleotide triphosphate hydrolases"/>
    <property type="match status" value="1"/>
</dbReference>
<evidence type="ECO:0000256" key="2">
    <source>
        <dbReference type="ARBA" id="ARBA00022448"/>
    </source>
</evidence>
<name>A0A1R3T5N7_STRSL</name>